<dbReference type="InterPro" id="IPR011990">
    <property type="entry name" value="TPR-like_helical_dom_sf"/>
</dbReference>
<organism evidence="2 3">
    <name type="scientific">Acaulospora morrowiae</name>
    <dbReference type="NCBI Taxonomy" id="94023"/>
    <lineage>
        <taxon>Eukaryota</taxon>
        <taxon>Fungi</taxon>
        <taxon>Fungi incertae sedis</taxon>
        <taxon>Mucoromycota</taxon>
        <taxon>Glomeromycotina</taxon>
        <taxon>Glomeromycetes</taxon>
        <taxon>Diversisporales</taxon>
        <taxon>Acaulosporaceae</taxon>
        <taxon>Acaulospora</taxon>
    </lineage>
</organism>
<evidence type="ECO:0000313" key="3">
    <source>
        <dbReference type="Proteomes" id="UP000789342"/>
    </source>
</evidence>
<dbReference type="SUPFAM" id="SSF81901">
    <property type="entry name" value="HCP-like"/>
    <property type="match status" value="1"/>
</dbReference>
<name>A0A9N9CV47_9GLOM</name>
<dbReference type="SMART" id="SM00671">
    <property type="entry name" value="SEL1"/>
    <property type="match status" value="3"/>
</dbReference>
<sequence length="236" mass="27202">MSGKSGIYLDVPESLNSNSSTLSRTPSIRSLSPQSHYVPQRENPTRKVVDSLLDTFLEEKLKCSPNSVIMEILELEICEHNDNPYHIYQWLFDNQNTLKYKSLLGFFLLMGIGCNQDLNMAYKLFMKGARKNYLINKEMVSDCYLNGWGTQKNEEMAVHWYRSCADEGSVYGSLALGFCYANGKGVKKDEVLAIRYFRSCERFGNELAKKELRKLRFDDEGGVAKNKRSRVEMRQR</sequence>
<feature type="compositionally biased region" description="Low complexity" evidence="1">
    <location>
        <begin position="16"/>
        <end position="27"/>
    </location>
</feature>
<dbReference type="InterPro" id="IPR052945">
    <property type="entry name" value="Mitotic_Regulator"/>
</dbReference>
<dbReference type="PANTHER" id="PTHR43628:SF1">
    <property type="entry name" value="CHITIN SYNTHASE REGULATORY FACTOR 2-RELATED"/>
    <property type="match status" value="1"/>
</dbReference>
<evidence type="ECO:0000256" key="1">
    <source>
        <dbReference type="SAM" id="MobiDB-lite"/>
    </source>
</evidence>
<dbReference type="OrthoDB" id="2384430at2759"/>
<dbReference type="AlphaFoldDB" id="A0A9N9CV47"/>
<feature type="region of interest" description="Disordered" evidence="1">
    <location>
        <begin position="16"/>
        <end position="43"/>
    </location>
</feature>
<feature type="compositionally biased region" description="Polar residues" evidence="1">
    <location>
        <begin position="28"/>
        <end position="37"/>
    </location>
</feature>
<keyword evidence="3" id="KW-1185">Reference proteome</keyword>
<reference evidence="2" key="1">
    <citation type="submission" date="2021-06" db="EMBL/GenBank/DDBJ databases">
        <authorList>
            <person name="Kallberg Y."/>
            <person name="Tangrot J."/>
            <person name="Rosling A."/>
        </authorList>
    </citation>
    <scope>NUCLEOTIDE SEQUENCE</scope>
    <source>
        <strain evidence="2">CL551</strain>
    </source>
</reference>
<accession>A0A9N9CV47</accession>
<proteinExistence type="predicted"/>
<dbReference type="EMBL" id="CAJVPV010006959">
    <property type="protein sequence ID" value="CAG8612867.1"/>
    <property type="molecule type" value="Genomic_DNA"/>
</dbReference>
<gene>
    <name evidence="2" type="ORF">AMORRO_LOCUS8302</name>
</gene>
<comment type="caution">
    <text evidence="2">The sequence shown here is derived from an EMBL/GenBank/DDBJ whole genome shotgun (WGS) entry which is preliminary data.</text>
</comment>
<protein>
    <submittedName>
        <fullName evidence="2">6709_t:CDS:1</fullName>
    </submittedName>
</protein>
<dbReference type="InterPro" id="IPR006597">
    <property type="entry name" value="Sel1-like"/>
</dbReference>
<dbReference type="Proteomes" id="UP000789342">
    <property type="component" value="Unassembled WGS sequence"/>
</dbReference>
<dbReference type="Pfam" id="PF08238">
    <property type="entry name" value="Sel1"/>
    <property type="match status" value="3"/>
</dbReference>
<dbReference type="Gene3D" id="1.25.40.10">
    <property type="entry name" value="Tetratricopeptide repeat domain"/>
    <property type="match status" value="1"/>
</dbReference>
<evidence type="ECO:0000313" key="2">
    <source>
        <dbReference type="EMBL" id="CAG8612867.1"/>
    </source>
</evidence>
<dbReference type="PANTHER" id="PTHR43628">
    <property type="entry name" value="ACTIVATOR OF C KINASE PROTEIN 1-RELATED"/>
    <property type="match status" value="1"/>
</dbReference>